<evidence type="ECO:0000313" key="9">
    <source>
        <dbReference type="Proteomes" id="UP001238603"/>
    </source>
</evidence>
<dbReference type="CDD" id="cd11386">
    <property type="entry name" value="MCP_signal"/>
    <property type="match status" value="1"/>
</dbReference>
<keyword evidence="5" id="KW-0472">Membrane</keyword>
<dbReference type="Proteomes" id="UP001238603">
    <property type="component" value="Unassembled WGS sequence"/>
</dbReference>
<dbReference type="PRINTS" id="PR00260">
    <property type="entry name" value="CHEMTRNSDUCR"/>
</dbReference>
<sequence>MSHANAPRLGLTGRLLVTVAALTLALLGAALHTSSQLGALEDAAHQAEVARFPQLQNMAQLQLEVTRLSLQLRHTLLSRTPQERSATLQDIQRLKGNIARLLQAYGQGLRTEPERQRFQAVLQAAEGFGKVEQGNMALIEAGQMPEAFAYLVEQTIPARNVLLQAIGGTVQYQEAQLQQELQLIKHNASSARWVFGAVALGVVMAMLAMALYIARTLRLRVRQLSEIAERIRDGDFTRAVRDERPDELSTVMQSLQAMQDALGGIVHTVRTNAEAVATGSAEIASGNADLSQRTEQQASALEQTAATMDELGSTVRNNADSAQQANQLALSASEVAQRGGGVVAEVVQTMRGINESSRRIADIIGVIDGIAFQTNILALNAAVEAARAGEQGRGFAVVAGEVRSLAQRSAEAAREIKSLIATSVERVEHGSQLVDRAGSTMDEVVSAIRGVTDIVGRISAASREQSTGIGQVSEAVTQMDRVTQQNAALVEESAAAAESLKTQSAQLLDVVAFFRLQAAGGVPAPRQGARHEPFAPVPVPARSPALSPSRIAPTRAAPASPAPPPRPATPVTDEWESF</sequence>
<evidence type="ECO:0000259" key="7">
    <source>
        <dbReference type="PROSITE" id="PS50885"/>
    </source>
</evidence>
<dbReference type="Pfam" id="PF12729">
    <property type="entry name" value="4HB_MCP_1"/>
    <property type="match status" value="1"/>
</dbReference>
<dbReference type="PANTHER" id="PTHR43531">
    <property type="entry name" value="PROTEIN ICFG"/>
    <property type="match status" value="1"/>
</dbReference>
<keyword evidence="5" id="KW-1133">Transmembrane helix</keyword>
<accession>A0ABT7LH12</accession>
<dbReference type="SUPFAM" id="SSF58104">
    <property type="entry name" value="Methyl-accepting chemotaxis protein (MCP) signaling domain"/>
    <property type="match status" value="1"/>
</dbReference>
<dbReference type="PROSITE" id="PS50885">
    <property type="entry name" value="HAMP"/>
    <property type="match status" value="1"/>
</dbReference>
<keyword evidence="5" id="KW-0812">Transmembrane</keyword>
<proteinExistence type="inferred from homology"/>
<name>A0ABT7LH12_9BURK</name>
<keyword evidence="1" id="KW-0488">Methylation</keyword>
<dbReference type="Pfam" id="PF00015">
    <property type="entry name" value="MCPsignal"/>
    <property type="match status" value="1"/>
</dbReference>
<dbReference type="RefSeq" id="WP_285982229.1">
    <property type="nucleotide sequence ID" value="NZ_JASVDS010000002.1"/>
</dbReference>
<keyword evidence="9" id="KW-1185">Reference proteome</keyword>
<dbReference type="EMBL" id="JASVDS010000002">
    <property type="protein sequence ID" value="MDL5032133.1"/>
    <property type="molecule type" value="Genomic_DNA"/>
</dbReference>
<dbReference type="InterPro" id="IPR004089">
    <property type="entry name" value="MCPsignal_dom"/>
</dbReference>
<evidence type="ECO:0000256" key="1">
    <source>
        <dbReference type="ARBA" id="ARBA00022481"/>
    </source>
</evidence>
<comment type="similarity">
    <text evidence="2">Belongs to the methyl-accepting chemotaxis (MCP) protein family.</text>
</comment>
<dbReference type="PANTHER" id="PTHR43531:SF14">
    <property type="entry name" value="METHYL-ACCEPTING CHEMOTAXIS PROTEIN I-RELATED"/>
    <property type="match status" value="1"/>
</dbReference>
<dbReference type="InterPro" id="IPR024478">
    <property type="entry name" value="HlyB_4HB_MCP"/>
</dbReference>
<keyword evidence="3" id="KW-0807">Transducer</keyword>
<protein>
    <submittedName>
        <fullName evidence="8">Methyl-accepting chemotaxis protein</fullName>
    </submittedName>
</protein>
<evidence type="ECO:0000313" key="8">
    <source>
        <dbReference type="EMBL" id="MDL5032133.1"/>
    </source>
</evidence>
<dbReference type="PROSITE" id="PS50111">
    <property type="entry name" value="CHEMOTAXIS_TRANSDUC_2"/>
    <property type="match status" value="1"/>
</dbReference>
<feature type="region of interest" description="Disordered" evidence="4">
    <location>
        <begin position="522"/>
        <end position="578"/>
    </location>
</feature>
<dbReference type="CDD" id="cd06225">
    <property type="entry name" value="HAMP"/>
    <property type="match status" value="1"/>
</dbReference>
<gene>
    <name evidence="8" type="ORF">QRD43_09440</name>
</gene>
<dbReference type="CDD" id="cd19411">
    <property type="entry name" value="MCP2201-like_sensor"/>
    <property type="match status" value="1"/>
</dbReference>
<dbReference type="InterPro" id="IPR003660">
    <property type="entry name" value="HAMP_dom"/>
</dbReference>
<dbReference type="InterPro" id="IPR047347">
    <property type="entry name" value="YvaQ-like_sensor"/>
</dbReference>
<dbReference type="Pfam" id="PF00672">
    <property type="entry name" value="HAMP"/>
    <property type="match status" value="1"/>
</dbReference>
<feature type="domain" description="Methyl-accepting transducer" evidence="6">
    <location>
        <begin position="272"/>
        <end position="501"/>
    </location>
</feature>
<dbReference type="Gene3D" id="1.10.287.950">
    <property type="entry name" value="Methyl-accepting chemotaxis protein"/>
    <property type="match status" value="1"/>
</dbReference>
<dbReference type="InterPro" id="IPR051310">
    <property type="entry name" value="MCP_chemotaxis"/>
</dbReference>
<dbReference type="SMART" id="SM00304">
    <property type="entry name" value="HAMP"/>
    <property type="match status" value="1"/>
</dbReference>
<feature type="domain" description="HAMP" evidence="7">
    <location>
        <begin position="215"/>
        <end position="267"/>
    </location>
</feature>
<reference evidence="8 9" key="1">
    <citation type="submission" date="2023-06" db="EMBL/GenBank/DDBJ databases">
        <title>Pelomonas sp. APW6 16S ribosomal RNA gene genome sequencing and assembly.</title>
        <authorList>
            <person name="Woo H."/>
        </authorList>
    </citation>
    <scope>NUCLEOTIDE SEQUENCE [LARGE SCALE GENOMIC DNA]</scope>
    <source>
        <strain evidence="8 9">APW6</strain>
    </source>
</reference>
<evidence type="ECO:0000256" key="5">
    <source>
        <dbReference type="SAM" id="Phobius"/>
    </source>
</evidence>
<evidence type="ECO:0000256" key="3">
    <source>
        <dbReference type="PROSITE-ProRule" id="PRU00284"/>
    </source>
</evidence>
<evidence type="ECO:0000256" key="2">
    <source>
        <dbReference type="ARBA" id="ARBA00029447"/>
    </source>
</evidence>
<dbReference type="InterPro" id="IPR004090">
    <property type="entry name" value="Chemotax_Me-accpt_rcpt"/>
</dbReference>
<evidence type="ECO:0000256" key="4">
    <source>
        <dbReference type="SAM" id="MobiDB-lite"/>
    </source>
</evidence>
<dbReference type="SMART" id="SM00283">
    <property type="entry name" value="MA"/>
    <property type="match status" value="1"/>
</dbReference>
<feature type="transmembrane region" description="Helical" evidence="5">
    <location>
        <begin position="193"/>
        <end position="214"/>
    </location>
</feature>
<evidence type="ECO:0000259" key="6">
    <source>
        <dbReference type="PROSITE" id="PS50111"/>
    </source>
</evidence>
<organism evidence="8 9">
    <name type="scientific">Roseateles subflavus</name>
    <dbReference type="NCBI Taxonomy" id="3053353"/>
    <lineage>
        <taxon>Bacteria</taxon>
        <taxon>Pseudomonadati</taxon>
        <taxon>Pseudomonadota</taxon>
        <taxon>Betaproteobacteria</taxon>
        <taxon>Burkholderiales</taxon>
        <taxon>Sphaerotilaceae</taxon>
        <taxon>Roseateles</taxon>
    </lineage>
</organism>
<feature type="compositionally biased region" description="Low complexity" evidence="4">
    <location>
        <begin position="547"/>
        <end position="559"/>
    </location>
</feature>
<comment type="caution">
    <text evidence="8">The sequence shown here is derived from an EMBL/GenBank/DDBJ whole genome shotgun (WGS) entry which is preliminary data.</text>
</comment>